<dbReference type="PANTHER" id="PTHR44688:SF16">
    <property type="entry name" value="DNA-BINDING TRANSCRIPTIONAL ACTIVATOR DEVR_DOSR"/>
    <property type="match status" value="1"/>
</dbReference>
<keyword evidence="3" id="KW-0804">Transcription</keyword>
<comment type="caution">
    <text evidence="5">The sequence shown here is derived from an EMBL/GenBank/DDBJ whole genome shotgun (WGS) entry which is preliminary data.</text>
</comment>
<dbReference type="EMBL" id="JAEIOS010000011">
    <property type="protein sequence ID" value="MBI8988885.1"/>
    <property type="molecule type" value="Genomic_DNA"/>
</dbReference>
<evidence type="ECO:0000256" key="1">
    <source>
        <dbReference type="ARBA" id="ARBA00023015"/>
    </source>
</evidence>
<evidence type="ECO:0000313" key="5">
    <source>
        <dbReference type="EMBL" id="MBI8988885.1"/>
    </source>
</evidence>
<protein>
    <submittedName>
        <fullName evidence="5">Response regulator transcription factor</fullName>
    </submittedName>
</protein>
<dbReference type="Proteomes" id="UP000645966">
    <property type="component" value="Unassembled WGS sequence"/>
</dbReference>
<dbReference type="GO" id="GO:0006355">
    <property type="term" value="P:regulation of DNA-templated transcription"/>
    <property type="evidence" value="ECO:0007669"/>
    <property type="project" value="InterPro"/>
</dbReference>
<dbReference type="Gene3D" id="1.10.10.10">
    <property type="entry name" value="Winged helix-like DNA-binding domain superfamily/Winged helix DNA-binding domain"/>
    <property type="match status" value="1"/>
</dbReference>
<keyword evidence="1" id="KW-0805">Transcription regulation</keyword>
<dbReference type="PROSITE" id="PS50043">
    <property type="entry name" value="HTH_LUXR_2"/>
    <property type="match status" value="1"/>
</dbReference>
<keyword evidence="2" id="KW-0238">DNA-binding</keyword>
<dbReference type="AlphaFoldDB" id="A0A934I081"/>
<accession>A0A934I081</accession>
<sequence length="63" mass="6979">MTPREIDCVRELCRGQSNNDIAATLFLEPSMVKTHLSNAMSKTGARGRVQLVIWAFRSGLVDS</sequence>
<dbReference type="SMART" id="SM00421">
    <property type="entry name" value="HTH_LUXR"/>
    <property type="match status" value="1"/>
</dbReference>
<dbReference type="GO" id="GO:0003677">
    <property type="term" value="F:DNA binding"/>
    <property type="evidence" value="ECO:0007669"/>
    <property type="project" value="UniProtKB-KW"/>
</dbReference>
<dbReference type="Pfam" id="PF00196">
    <property type="entry name" value="GerE"/>
    <property type="match status" value="1"/>
</dbReference>
<dbReference type="InterPro" id="IPR036388">
    <property type="entry name" value="WH-like_DNA-bd_sf"/>
</dbReference>
<feature type="domain" description="HTH luxR-type" evidence="4">
    <location>
        <begin position="1"/>
        <end position="59"/>
    </location>
</feature>
<dbReference type="InterPro" id="IPR000792">
    <property type="entry name" value="Tscrpt_reg_LuxR_C"/>
</dbReference>
<reference evidence="5" key="1">
    <citation type="submission" date="2020-12" db="EMBL/GenBank/DDBJ databases">
        <title>Genome public.</title>
        <authorList>
            <person name="Sun Q."/>
        </authorList>
    </citation>
    <scope>NUCLEOTIDE SEQUENCE</scope>
    <source>
        <strain evidence="5">CCM 8863</strain>
    </source>
</reference>
<dbReference type="CDD" id="cd06170">
    <property type="entry name" value="LuxR_C_like"/>
    <property type="match status" value="1"/>
</dbReference>
<dbReference type="SUPFAM" id="SSF46894">
    <property type="entry name" value="C-terminal effector domain of the bipartite response regulators"/>
    <property type="match status" value="1"/>
</dbReference>
<evidence type="ECO:0000259" key="4">
    <source>
        <dbReference type="PROSITE" id="PS50043"/>
    </source>
</evidence>
<dbReference type="InterPro" id="IPR016032">
    <property type="entry name" value="Sig_transdc_resp-reg_C-effctor"/>
</dbReference>
<dbReference type="PRINTS" id="PR00038">
    <property type="entry name" value="HTHLUXR"/>
</dbReference>
<gene>
    <name evidence="5" type="ORF">JDV75_03805</name>
</gene>
<keyword evidence="6" id="KW-1185">Reference proteome</keyword>
<proteinExistence type="predicted"/>
<dbReference type="PANTHER" id="PTHR44688">
    <property type="entry name" value="DNA-BINDING TRANSCRIPTIONAL ACTIVATOR DEVR_DOSR"/>
    <property type="match status" value="1"/>
</dbReference>
<organism evidence="5 6">
    <name type="scientific">Corynebacterium meridianum</name>
    <dbReference type="NCBI Taxonomy" id="2765363"/>
    <lineage>
        <taxon>Bacteria</taxon>
        <taxon>Bacillati</taxon>
        <taxon>Actinomycetota</taxon>
        <taxon>Actinomycetes</taxon>
        <taxon>Mycobacteriales</taxon>
        <taxon>Corynebacteriaceae</taxon>
        <taxon>Corynebacterium</taxon>
    </lineage>
</organism>
<evidence type="ECO:0000256" key="2">
    <source>
        <dbReference type="ARBA" id="ARBA00023125"/>
    </source>
</evidence>
<evidence type="ECO:0000313" key="6">
    <source>
        <dbReference type="Proteomes" id="UP000645966"/>
    </source>
</evidence>
<evidence type="ECO:0000256" key="3">
    <source>
        <dbReference type="ARBA" id="ARBA00023163"/>
    </source>
</evidence>
<name>A0A934I081_9CORY</name>